<keyword evidence="1" id="KW-0472">Membrane</keyword>
<feature type="transmembrane region" description="Helical" evidence="1">
    <location>
        <begin position="39"/>
        <end position="56"/>
    </location>
</feature>
<dbReference type="AlphaFoldDB" id="A0A6I4IYP9"/>
<reference evidence="3 4" key="1">
    <citation type="submission" date="2019-12" db="EMBL/GenBank/DDBJ databases">
        <authorList>
            <person name="Huq M.A."/>
        </authorList>
    </citation>
    <scope>NUCLEOTIDE SEQUENCE [LARGE SCALE GENOMIC DNA]</scope>
    <source>
        <strain evidence="3 4">MAH-20</strain>
    </source>
</reference>
<dbReference type="EMBL" id="WQMS01000006">
    <property type="protein sequence ID" value="MVO77339.1"/>
    <property type="molecule type" value="Genomic_DNA"/>
</dbReference>
<evidence type="ECO:0000313" key="4">
    <source>
        <dbReference type="Proteomes" id="UP000441389"/>
    </source>
</evidence>
<name>A0A6I4IYP9_9SPHN</name>
<dbReference type="InterPro" id="IPR013424">
    <property type="entry name" value="Ice-binding_C"/>
</dbReference>
<keyword evidence="1" id="KW-0812">Transmembrane</keyword>
<sequence>MGSGWNGFYAGGVDNIAYDFGAAGSGSFNFEVAAGVPEPATWAMMIGGFAFVGAAARRRKSKVVFA</sequence>
<proteinExistence type="predicted"/>
<gene>
    <name evidence="3" type="ORF">GON01_05225</name>
</gene>
<evidence type="ECO:0000259" key="2">
    <source>
        <dbReference type="Pfam" id="PF07589"/>
    </source>
</evidence>
<accession>A0A6I4IYP9</accession>
<feature type="domain" description="Ice-binding protein C-terminal" evidence="2">
    <location>
        <begin position="36"/>
        <end position="59"/>
    </location>
</feature>
<evidence type="ECO:0000256" key="1">
    <source>
        <dbReference type="SAM" id="Phobius"/>
    </source>
</evidence>
<evidence type="ECO:0000313" key="3">
    <source>
        <dbReference type="EMBL" id="MVO77339.1"/>
    </source>
</evidence>
<protein>
    <submittedName>
        <fullName evidence="3">PEPxxWA-CTERM sorting domain-containing protein</fullName>
    </submittedName>
</protein>
<organism evidence="3 4">
    <name type="scientific">Sphingomonas horti</name>
    <dbReference type="NCBI Taxonomy" id="2682842"/>
    <lineage>
        <taxon>Bacteria</taxon>
        <taxon>Pseudomonadati</taxon>
        <taxon>Pseudomonadota</taxon>
        <taxon>Alphaproteobacteria</taxon>
        <taxon>Sphingomonadales</taxon>
        <taxon>Sphingomonadaceae</taxon>
        <taxon>Sphingomonas</taxon>
    </lineage>
</organism>
<comment type="caution">
    <text evidence="3">The sequence shown here is derived from an EMBL/GenBank/DDBJ whole genome shotgun (WGS) entry which is preliminary data.</text>
</comment>
<dbReference type="NCBIfam" id="TIGR02595">
    <property type="entry name" value="PEP_CTERM"/>
    <property type="match status" value="1"/>
</dbReference>
<dbReference type="Pfam" id="PF07589">
    <property type="entry name" value="PEP-CTERM"/>
    <property type="match status" value="1"/>
</dbReference>
<keyword evidence="4" id="KW-1185">Reference proteome</keyword>
<keyword evidence="1" id="KW-1133">Transmembrane helix</keyword>
<dbReference type="Proteomes" id="UP000441389">
    <property type="component" value="Unassembled WGS sequence"/>
</dbReference>
<dbReference type="NCBIfam" id="NF035944">
    <property type="entry name" value="PEPxxWA-CTERM"/>
    <property type="match status" value="1"/>
</dbReference>